<accession>A0ABQ9GZZ8</accession>
<dbReference type="InterPro" id="IPR036397">
    <property type="entry name" value="RNaseH_sf"/>
</dbReference>
<protein>
    <submittedName>
        <fullName evidence="2">Uncharacterized protein</fullName>
    </submittedName>
</protein>
<sequence length="434" mass="47062">MLPWPARSPDLLPIENVRWKLRPAATTVDSEGQLRQLWQDIPQENIRRVFASTPDLSPPASVLRVVQHHTTCVFPAAVSCPWMVSCDTRAVLADGRTMKLSSMVMVFRARSEPYRRLYGHTSSHSTQRRLSVYADMSPPPPFPGGWTEVSMEQRRNSRAGETGDPRENPSTSGIIQPDSHMRESGCSPTVNRTRFAFSTHYTTAALLGYKWPIAGPTSGLPTVGPQDVVNLWQAGSNKPHPLRTPSLRVVRSGPITAVIKANAGVPAVINSDGVSGVGDSGKVSGLNRLSSVMSFEACLSNVCDLCSRNKQLFHICTIIALLAATAIDRARLFGASVSTTARGDDGMQDSPDFNIFENLWSVLEQRIRCRCHLPSPLTDLSKDSGGPVADVGAEDKEASNIGIGVLGLSDEKFDDSIEDFVGLTAEEVDSTVPI</sequence>
<name>A0ABQ9GZZ8_9NEOP</name>
<gene>
    <name evidence="2" type="ORF">PR048_022054</name>
</gene>
<dbReference type="Gene3D" id="3.30.420.10">
    <property type="entry name" value="Ribonuclease H-like superfamily/Ribonuclease H"/>
    <property type="match status" value="1"/>
</dbReference>
<reference evidence="2 3" key="1">
    <citation type="submission" date="2023-02" db="EMBL/GenBank/DDBJ databases">
        <title>LHISI_Scaffold_Assembly.</title>
        <authorList>
            <person name="Stuart O.P."/>
            <person name="Cleave R."/>
            <person name="Magrath M.J.L."/>
            <person name="Mikheyev A.S."/>
        </authorList>
    </citation>
    <scope>NUCLEOTIDE SEQUENCE [LARGE SCALE GENOMIC DNA]</scope>
    <source>
        <strain evidence="2">Daus_M_001</strain>
        <tissue evidence="2">Leg muscle</tissue>
    </source>
</reference>
<evidence type="ECO:0000313" key="3">
    <source>
        <dbReference type="Proteomes" id="UP001159363"/>
    </source>
</evidence>
<comment type="caution">
    <text evidence="2">The sequence shown here is derived from an EMBL/GenBank/DDBJ whole genome shotgun (WGS) entry which is preliminary data.</text>
</comment>
<proteinExistence type="predicted"/>
<feature type="region of interest" description="Disordered" evidence="1">
    <location>
        <begin position="142"/>
        <end position="186"/>
    </location>
</feature>
<dbReference type="Proteomes" id="UP001159363">
    <property type="component" value="Chromosome 7"/>
</dbReference>
<evidence type="ECO:0000313" key="2">
    <source>
        <dbReference type="EMBL" id="KAJ8877599.1"/>
    </source>
</evidence>
<organism evidence="2 3">
    <name type="scientific">Dryococelus australis</name>
    <dbReference type="NCBI Taxonomy" id="614101"/>
    <lineage>
        <taxon>Eukaryota</taxon>
        <taxon>Metazoa</taxon>
        <taxon>Ecdysozoa</taxon>
        <taxon>Arthropoda</taxon>
        <taxon>Hexapoda</taxon>
        <taxon>Insecta</taxon>
        <taxon>Pterygota</taxon>
        <taxon>Neoptera</taxon>
        <taxon>Polyneoptera</taxon>
        <taxon>Phasmatodea</taxon>
        <taxon>Verophasmatodea</taxon>
        <taxon>Anareolatae</taxon>
        <taxon>Phasmatidae</taxon>
        <taxon>Eurycanthinae</taxon>
        <taxon>Dryococelus</taxon>
    </lineage>
</organism>
<dbReference type="EMBL" id="JARBHB010000008">
    <property type="protein sequence ID" value="KAJ8877599.1"/>
    <property type="molecule type" value="Genomic_DNA"/>
</dbReference>
<evidence type="ECO:0000256" key="1">
    <source>
        <dbReference type="SAM" id="MobiDB-lite"/>
    </source>
</evidence>
<keyword evidence="3" id="KW-1185">Reference proteome</keyword>